<organism evidence="1 2">
    <name type="scientific">Cylicocyclus nassatus</name>
    <name type="common">Nematode worm</name>
    <dbReference type="NCBI Taxonomy" id="53992"/>
    <lineage>
        <taxon>Eukaryota</taxon>
        <taxon>Metazoa</taxon>
        <taxon>Ecdysozoa</taxon>
        <taxon>Nematoda</taxon>
        <taxon>Chromadorea</taxon>
        <taxon>Rhabditida</taxon>
        <taxon>Rhabditina</taxon>
        <taxon>Rhabditomorpha</taxon>
        <taxon>Strongyloidea</taxon>
        <taxon>Strongylidae</taxon>
        <taxon>Cylicocyclus</taxon>
    </lineage>
</organism>
<protein>
    <submittedName>
        <fullName evidence="1">Uncharacterized protein</fullName>
    </submittedName>
</protein>
<dbReference type="AlphaFoldDB" id="A0AA36M5F0"/>
<dbReference type="Proteomes" id="UP001176961">
    <property type="component" value="Unassembled WGS sequence"/>
</dbReference>
<sequence length="246" mass="28141">MESLVELPGQRVCRVLSSNEKKGRFTVENLNHVRCALISDKEKLCLLQTATTSAHFDDEHKLAEARLTLSMKESPRKTSEDHYVMQVIETHIDDCECFNFGDPHVIICAVSTEEKFSSLDRIASIRKKLESHEWVCPIILLAYHSEHESTISYDVMKELKELSRNPKIFRCMEATALNRNLLRHCLAMALLAARPFLAAARAEKDVCIDDINDDGDKKTRTQSIEGKPRKDFLHVKHSFSKSCRIQ</sequence>
<comment type="caution">
    <text evidence="1">The sequence shown here is derived from an EMBL/GenBank/DDBJ whole genome shotgun (WGS) entry which is preliminary data.</text>
</comment>
<keyword evidence="2" id="KW-1185">Reference proteome</keyword>
<proteinExistence type="predicted"/>
<name>A0AA36M5F0_CYLNA</name>
<evidence type="ECO:0000313" key="2">
    <source>
        <dbReference type="Proteomes" id="UP001176961"/>
    </source>
</evidence>
<reference evidence="1" key="1">
    <citation type="submission" date="2023-07" db="EMBL/GenBank/DDBJ databases">
        <authorList>
            <consortium name="CYATHOMIX"/>
        </authorList>
    </citation>
    <scope>NUCLEOTIDE SEQUENCE</scope>
    <source>
        <strain evidence="1">N/A</strain>
    </source>
</reference>
<evidence type="ECO:0000313" key="1">
    <source>
        <dbReference type="EMBL" id="CAJ0598581.1"/>
    </source>
</evidence>
<dbReference type="EMBL" id="CATQJL010000223">
    <property type="protein sequence ID" value="CAJ0598581.1"/>
    <property type="molecule type" value="Genomic_DNA"/>
</dbReference>
<gene>
    <name evidence="1" type="ORF">CYNAS_LOCUS10564</name>
</gene>
<accession>A0AA36M5F0</accession>